<dbReference type="PRINTS" id="PR01251">
    <property type="entry name" value="AMPHIPHYSIN"/>
</dbReference>
<accession>A0A9Q1H511</accession>
<dbReference type="EMBL" id="JAIZAY010000009">
    <property type="protein sequence ID" value="KAJ8035727.1"/>
    <property type="molecule type" value="Genomic_DNA"/>
</dbReference>
<dbReference type="FunFam" id="1.20.1270.60:FF:000013">
    <property type="entry name" value="Amphiphysin isoform 2"/>
    <property type="match status" value="1"/>
</dbReference>
<dbReference type="SMART" id="SM00326">
    <property type="entry name" value="SH3"/>
    <property type="match status" value="1"/>
</dbReference>
<evidence type="ECO:0000313" key="11">
    <source>
        <dbReference type="EMBL" id="KAJ8035727.1"/>
    </source>
</evidence>
<evidence type="ECO:0000256" key="6">
    <source>
        <dbReference type="ARBA" id="ARBA00023136"/>
    </source>
</evidence>
<dbReference type="Gene3D" id="1.20.1270.60">
    <property type="entry name" value="Arfaptin homology (AH) domain/BAR domain"/>
    <property type="match status" value="1"/>
</dbReference>
<dbReference type="PROSITE" id="PS50002">
    <property type="entry name" value="SH3"/>
    <property type="match status" value="1"/>
</dbReference>
<dbReference type="SMART" id="SM00721">
    <property type="entry name" value="BAR"/>
    <property type="match status" value="1"/>
</dbReference>
<keyword evidence="6" id="KW-0472">Membrane</keyword>
<sequence>MADKSDSPWGRKSIVIQKQFFRSKEKVLQKLGKSDETKDEIFECYTQNFSQQQAVAAKLAKEVKNYLGCCKAMSSASSSLYETLESIYEEEWEGQSELANIKETLGLLWDDYQRKLLDQIFNPIIRYQSKFPDMKKKVDKRGRKLIDYDSSRHALEAAKGKKDETRTAKAQETYAEKKKNYEDINNELHEELPSLYDSRIPFYAQTFQQLYSAETTFHEEVAKAMSQLSDIMATLNKEAQTGNYSIKKKIPTIHRDNNSSSSHVPPSPNSSERSQTSLEQSEQRGIEQVQEEVREEEDEDDDNQAAEYQVPRSTPVVAPRLSVTDNSADNSEETSKQNDELPPGVLYRVKALHEYTCLDSDELSFTKGEIISVIAYDDPEDQDEGWLLGIKESDNSRGVFPENFTMRI</sequence>
<evidence type="ECO:0000256" key="5">
    <source>
        <dbReference type="ARBA" id="ARBA00023054"/>
    </source>
</evidence>
<evidence type="ECO:0000313" key="12">
    <source>
        <dbReference type="Proteomes" id="UP001152320"/>
    </source>
</evidence>
<evidence type="ECO:0000259" key="10">
    <source>
        <dbReference type="PROSITE" id="PS51021"/>
    </source>
</evidence>
<comment type="caution">
    <text evidence="11">The sequence shown here is derived from an EMBL/GenBank/DDBJ whole genome shotgun (WGS) entry which is preliminary data.</text>
</comment>
<dbReference type="Proteomes" id="UP001152320">
    <property type="component" value="Chromosome 9"/>
</dbReference>
<dbReference type="PROSITE" id="PS51021">
    <property type="entry name" value="BAR"/>
    <property type="match status" value="1"/>
</dbReference>
<dbReference type="SUPFAM" id="SSF103657">
    <property type="entry name" value="BAR/IMD domain-like"/>
    <property type="match status" value="1"/>
</dbReference>
<dbReference type="FunFam" id="2.30.30.40:FF:000172">
    <property type="entry name" value="Amphiphysin, isoform B"/>
    <property type="match status" value="1"/>
</dbReference>
<dbReference type="GO" id="GO:0005886">
    <property type="term" value="C:plasma membrane"/>
    <property type="evidence" value="ECO:0007669"/>
    <property type="project" value="TreeGrafter"/>
</dbReference>
<dbReference type="InterPro" id="IPR003005">
    <property type="entry name" value="Amphiphysin"/>
</dbReference>
<dbReference type="PRINTS" id="PR00452">
    <property type="entry name" value="SH3DOMAIN"/>
</dbReference>
<dbReference type="InterPro" id="IPR001452">
    <property type="entry name" value="SH3_domain"/>
</dbReference>
<dbReference type="PANTHER" id="PTHR46514">
    <property type="entry name" value="AMPHIPHYSIN"/>
    <property type="match status" value="1"/>
</dbReference>
<feature type="region of interest" description="Disordered" evidence="8">
    <location>
        <begin position="246"/>
        <end position="342"/>
    </location>
</feature>
<evidence type="ECO:0000256" key="1">
    <source>
        <dbReference type="ARBA" id="ARBA00004308"/>
    </source>
</evidence>
<dbReference type="InterPro" id="IPR004148">
    <property type="entry name" value="BAR_dom"/>
</dbReference>
<dbReference type="SUPFAM" id="SSF50044">
    <property type="entry name" value="SH3-domain"/>
    <property type="match status" value="1"/>
</dbReference>
<dbReference type="Pfam" id="PF14604">
    <property type="entry name" value="SH3_9"/>
    <property type="match status" value="1"/>
</dbReference>
<protein>
    <submittedName>
        <fullName evidence="11">Amphiphysin</fullName>
    </submittedName>
</protein>
<reference evidence="11" key="1">
    <citation type="submission" date="2021-10" db="EMBL/GenBank/DDBJ databases">
        <title>Tropical sea cucumber genome reveals ecological adaptation and Cuvierian tubules defense mechanism.</title>
        <authorList>
            <person name="Chen T."/>
        </authorList>
    </citation>
    <scope>NUCLEOTIDE SEQUENCE</scope>
    <source>
        <strain evidence="11">Nanhai2018</strain>
        <tissue evidence="11">Muscle</tissue>
    </source>
</reference>
<evidence type="ECO:0000256" key="7">
    <source>
        <dbReference type="PROSITE-ProRule" id="PRU00192"/>
    </source>
</evidence>
<dbReference type="GO" id="GO:0005543">
    <property type="term" value="F:phospholipid binding"/>
    <property type="evidence" value="ECO:0007669"/>
    <property type="project" value="TreeGrafter"/>
</dbReference>
<organism evidence="11 12">
    <name type="scientific">Holothuria leucospilota</name>
    <name type="common">Black long sea cucumber</name>
    <name type="synonym">Mertensiothuria leucospilota</name>
    <dbReference type="NCBI Taxonomy" id="206669"/>
    <lineage>
        <taxon>Eukaryota</taxon>
        <taxon>Metazoa</taxon>
        <taxon>Echinodermata</taxon>
        <taxon>Eleutherozoa</taxon>
        <taxon>Echinozoa</taxon>
        <taxon>Holothuroidea</taxon>
        <taxon>Aspidochirotacea</taxon>
        <taxon>Aspidochirotida</taxon>
        <taxon>Holothuriidae</taxon>
        <taxon>Holothuria</taxon>
    </lineage>
</organism>
<dbReference type="InterPro" id="IPR027267">
    <property type="entry name" value="AH/BAR_dom_sf"/>
</dbReference>
<feature type="domain" description="SH3" evidence="9">
    <location>
        <begin position="344"/>
        <end position="408"/>
    </location>
</feature>
<dbReference type="CDD" id="cd11790">
    <property type="entry name" value="SH3_Amphiphysin"/>
    <property type="match status" value="1"/>
</dbReference>
<evidence type="ECO:0000259" key="9">
    <source>
        <dbReference type="PROSITE" id="PS50002"/>
    </source>
</evidence>
<keyword evidence="3 7" id="KW-0728">SH3 domain</keyword>
<keyword evidence="4" id="KW-0963">Cytoplasm</keyword>
<comment type="subcellular location">
    <subcellularLocation>
        <location evidence="2">Cytoplasm</location>
    </subcellularLocation>
    <subcellularLocation>
        <location evidence="1">Endomembrane system</location>
    </subcellularLocation>
</comment>
<dbReference type="OrthoDB" id="446293at2759"/>
<evidence type="ECO:0000256" key="3">
    <source>
        <dbReference type="ARBA" id="ARBA00022443"/>
    </source>
</evidence>
<gene>
    <name evidence="11" type="ORF">HOLleu_19492</name>
</gene>
<proteinExistence type="predicted"/>
<dbReference type="GO" id="GO:0005737">
    <property type="term" value="C:cytoplasm"/>
    <property type="evidence" value="ECO:0007669"/>
    <property type="project" value="UniProtKB-SubCell"/>
</dbReference>
<dbReference type="AlphaFoldDB" id="A0A9Q1H511"/>
<evidence type="ECO:0000256" key="8">
    <source>
        <dbReference type="SAM" id="MobiDB-lite"/>
    </source>
</evidence>
<feature type="domain" description="BAR" evidence="10">
    <location>
        <begin position="27"/>
        <end position="241"/>
    </location>
</feature>
<name>A0A9Q1H511_HOLLE</name>
<dbReference type="GO" id="GO:0012505">
    <property type="term" value="C:endomembrane system"/>
    <property type="evidence" value="ECO:0007669"/>
    <property type="project" value="UniProtKB-SubCell"/>
</dbReference>
<keyword evidence="12" id="KW-1185">Reference proteome</keyword>
<dbReference type="Pfam" id="PF03114">
    <property type="entry name" value="BAR"/>
    <property type="match status" value="1"/>
</dbReference>
<evidence type="ECO:0000256" key="4">
    <source>
        <dbReference type="ARBA" id="ARBA00022490"/>
    </source>
</evidence>
<keyword evidence="5" id="KW-0175">Coiled coil</keyword>
<evidence type="ECO:0000256" key="2">
    <source>
        <dbReference type="ARBA" id="ARBA00004496"/>
    </source>
</evidence>
<feature type="compositionally biased region" description="Acidic residues" evidence="8">
    <location>
        <begin position="289"/>
        <end position="304"/>
    </location>
</feature>
<dbReference type="InterPro" id="IPR036028">
    <property type="entry name" value="SH3-like_dom_sf"/>
</dbReference>
<dbReference type="Gene3D" id="2.30.30.40">
    <property type="entry name" value="SH3 Domains"/>
    <property type="match status" value="1"/>
</dbReference>
<dbReference type="PANTHER" id="PTHR46514:SF3">
    <property type="entry name" value="AMPHIPHYSIN"/>
    <property type="match status" value="1"/>
</dbReference>